<dbReference type="PANTHER" id="PTHR10887">
    <property type="entry name" value="DNA2/NAM7 HELICASE FAMILY"/>
    <property type="match status" value="1"/>
</dbReference>
<reference evidence="4" key="1">
    <citation type="journal article" date="2021" name="PeerJ">
        <title>Extensive microbial diversity within the chicken gut microbiome revealed by metagenomics and culture.</title>
        <authorList>
            <person name="Gilroy R."/>
            <person name="Ravi A."/>
            <person name="Getino M."/>
            <person name="Pursley I."/>
            <person name="Horton D.L."/>
            <person name="Alikhan N.F."/>
            <person name="Baker D."/>
            <person name="Gharbi K."/>
            <person name="Hall N."/>
            <person name="Watson M."/>
            <person name="Adriaenssens E.M."/>
            <person name="Foster-Nyarko E."/>
            <person name="Jarju S."/>
            <person name="Secka A."/>
            <person name="Antonio M."/>
            <person name="Oren A."/>
            <person name="Chaudhuri R.R."/>
            <person name="La Ragione R."/>
            <person name="Hildebrand F."/>
            <person name="Pallen M.J."/>
        </authorList>
    </citation>
    <scope>NUCLEOTIDE SEQUENCE</scope>
    <source>
        <strain evidence="4">CHK156-179</strain>
    </source>
</reference>
<dbReference type="InterPro" id="IPR027417">
    <property type="entry name" value="P-loop_NTPase"/>
</dbReference>
<dbReference type="Proteomes" id="UP000824221">
    <property type="component" value="Unassembled WGS sequence"/>
</dbReference>
<protein>
    <submittedName>
        <fullName evidence="4">DUF4011 domain-containing protein</fullName>
    </submittedName>
</protein>
<feature type="domain" description="DNA2/NAM7 helicase-like C-terminal" evidence="2">
    <location>
        <begin position="1340"/>
        <end position="1523"/>
    </location>
</feature>
<dbReference type="FunFam" id="3.40.50.300:FF:002063">
    <property type="entry name" value="DNA helicase related protein"/>
    <property type="match status" value="1"/>
</dbReference>
<dbReference type="Pfam" id="PF13087">
    <property type="entry name" value="AAA_12"/>
    <property type="match status" value="1"/>
</dbReference>
<dbReference type="InterPro" id="IPR047187">
    <property type="entry name" value="SF1_C_Upf1"/>
</dbReference>
<evidence type="ECO:0000313" key="4">
    <source>
        <dbReference type="EMBL" id="HJA02439.1"/>
    </source>
</evidence>
<dbReference type="Pfam" id="PF18741">
    <property type="entry name" value="MTES_1575"/>
    <property type="match status" value="1"/>
</dbReference>
<comment type="caution">
    <text evidence="4">The sequence shown here is derived from an EMBL/GenBank/DDBJ whole genome shotgun (WGS) entry which is preliminary data.</text>
</comment>
<feature type="domain" description="DNA2/NAM7 helicase helicase" evidence="1">
    <location>
        <begin position="641"/>
        <end position="704"/>
    </location>
</feature>
<feature type="domain" description="DNA2/NAM7 helicase helicase" evidence="1">
    <location>
        <begin position="1266"/>
        <end position="1312"/>
    </location>
</feature>
<dbReference type="Pfam" id="PF13086">
    <property type="entry name" value="AAA_11"/>
    <property type="match status" value="2"/>
</dbReference>
<dbReference type="Gene3D" id="3.40.50.300">
    <property type="entry name" value="P-loop containing nucleotide triphosphate hydrolases"/>
    <property type="match status" value="3"/>
</dbReference>
<dbReference type="InterPro" id="IPR049468">
    <property type="entry name" value="Restrct_endonuc-II-like_dom"/>
</dbReference>
<dbReference type="GO" id="GO:0004386">
    <property type="term" value="F:helicase activity"/>
    <property type="evidence" value="ECO:0007669"/>
    <property type="project" value="InterPro"/>
</dbReference>
<evidence type="ECO:0000313" key="5">
    <source>
        <dbReference type="Proteomes" id="UP000824221"/>
    </source>
</evidence>
<dbReference type="InterPro" id="IPR041677">
    <property type="entry name" value="DNA2/NAM7_AAA_11"/>
</dbReference>
<dbReference type="InterPro" id="IPR025103">
    <property type="entry name" value="DUF4011"/>
</dbReference>
<feature type="domain" description="Restriction endonuclease type II-like" evidence="3">
    <location>
        <begin position="1574"/>
        <end position="1663"/>
    </location>
</feature>
<organism evidence="4 5">
    <name type="scientific">Candidatus Gallimonas gallistercoris</name>
    <dbReference type="NCBI Taxonomy" id="2838602"/>
    <lineage>
        <taxon>Bacteria</taxon>
        <taxon>Bacillati</taxon>
        <taxon>Bacillota</taxon>
        <taxon>Clostridia</taxon>
        <taxon>Candidatus Gallimonas</taxon>
    </lineage>
</organism>
<accession>A0A9D2H1Y1</accession>
<dbReference type="SUPFAM" id="SSF52540">
    <property type="entry name" value="P-loop containing nucleoside triphosphate hydrolases"/>
    <property type="match status" value="1"/>
</dbReference>
<dbReference type="Pfam" id="PF13195">
    <property type="entry name" value="DUF4011"/>
    <property type="match status" value="1"/>
</dbReference>
<dbReference type="InterPro" id="IPR045055">
    <property type="entry name" value="DNA2/NAM7-like"/>
</dbReference>
<dbReference type="InterPro" id="IPR041679">
    <property type="entry name" value="DNA2/NAM7-like_C"/>
</dbReference>
<reference evidence="4" key="2">
    <citation type="submission" date="2021-04" db="EMBL/GenBank/DDBJ databases">
        <authorList>
            <person name="Gilroy R."/>
        </authorList>
    </citation>
    <scope>NUCLEOTIDE SEQUENCE</scope>
    <source>
        <strain evidence="4">CHK156-179</strain>
    </source>
</reference>
<dbReference type="CDD" id="cd18808">
    <property type="entry name" value="SF1_C_Upf1"/>
    <property type="match status" value="1"/>
</dbReference>
<dbReference type="PANTHER" id="PTHR10887:SF530">
    <property type="entry name" value="SUPERFAMILY I DNA HELICASES"/>
    <property type="match status" value="1"/>
</dbReference>
<evidence type="ECO:0000259" key="2">
    <source>
        <dbReference type="Pfam" id="PF13087"/>
    </source>
</evidence>
<name>A0A9D2H1Y1_9FIRM</name>
<evidence type="ECO:0000259" key="3">
    <source>
        <dbReference type="Pfam" id="PF18741"/>
    </source>
</evidence>
<dbReference type="EMBL" id="DXAJ01000052">
    <property type="protein sequence ID" value="HJA02439.1"/>
    <property type="molecule type" value="Genomic_DNA"/>
</dbReference>
<evidence type="ECO:0000259" key="1">
    <source>
        <dbReference type="Pfam" id="PF13086"/>
    </source>
</evidence>
<gene>
    <name evidence="4" type="ORF">H9797_03555</name>
</gene>
<sequence>MAESKKRIGKETAAVGLRLPQFVGYSDYFYETPLYVQIKNLSGESAPFSVSVTGGELLVPFEEETEVPFESAVELTAEGVFSPVFLSQREELRQAEVVAVLSYNKKELVRTSMNVTVLPYDWWEGLSGNAERLAGFVRPKLSDCARVLQEAGERLKKWKESPEFYGYAGADKNAVRRAAAAVFAALRGEDIEKDGETDLNEPLSAVREGSLLRGKKANALELAVFAASALEAAGLHPVLALGGSEAGVGAWLYDSCFLDLVTDDSDIVAKYCSDGINNLCFFDVEDLFAGGNAAYTASEAHFKRKLAAGAYECFVDIARCRIGGRGSLPLRGKSGKGYELIREEEMTDSAAPAPLPEFDKLGGENLKTKNRQWERRLLDLTTKNALLNFTGRSALHLQCADADLLFEKLTEKGSLRLKGGSPVEEAFFETQSALSADLFSLELKKGILRAFADAKTTAETALRLVRRNREADEETGAKILYLALGFLKFVSREDNKTRFAPLVLVPVAMKRAKGNEDFAVEADGEYFVNSTLLEYLKQEFNIDIRGLGGDVSALKISEILAMVLAEIAPMKGWGVSKDAYLATFSFQRYLMWNDIRNHFDALKGNKIVSALMGERLVRQEVSVPSEDECDPQDTLIPLSADSSQYSAVALSRTGASFVLHGPPGTGKSQTITNIIANAVEDNKRVLFVAEKKAALDVVKKRLDGIGIGEFCLEIHSNKTDKADVLRRLENTLSLKNEGEERGFDEKARSLKLLREDLKAPMLALHKKRRLGLSVYEAILLYLKNKDAPDILDIESSFYDSLTERTLSECRGMILTAAAAAKECGGVFRSPFENVGLAEYSQEVRDRVFCAAEVMLTEIKHLKAYLSLYLEFYRQKISTITQRKLNSLRLLARELSAGVYDKYFANIGEEEFNAFYHANRRLDDTLSYYSKHFKTVVELGKDYPEVKALLDREGDWRMNKAALTAAKRLQRAALHPLSPEDMPKYLRTLVDVHSFIALLRESPLSRPFFDRGGNIVYKKRAEFLAGLYELHNEAAQTFLDYNPDAFNGMCVRAMSGYTRPVLEGYLKALDAFEAAEDSYLKTTAADRSKIVQEDVLDHFSSKAGALIDNIDMLANWCMYKNTCLKLRSLGLSFISDALESGRLTSENVLAGFEKNVAKNFLELTIPQDADLSRLSAGTLEDTVEKFRTMWEDFSLQTRQHIRSDLISRLPAADGEGSLSLELSAFTRLAKSNLRGAGLRALFSEVPELLRRICPCMLMSPITAAQYLEPQADLFDLVIFDEASQMTTAEAVGCIARAKAAVVVGDPKQLPPTAFFHSAYVDEENLENEDLESVLDDCLALGMPERHLIWHYRSRHESLIAFSNNMYYGGKLCTFPSPDALESRVRLVKVDGTYDRGFTKVNKKEAEALVQEVIRRLKDPALSRQSMGVVTFSSAQRTAVEKLLTKEIAAKKLDAVAYEREEPLFVKNLENVQGDERDVILFSVCYGPDAMGRVSLNFGPLNQAGGWRRLNVAVSRAREEMLVFSTLEAAQIDLNKTSSKGVAGLKAFLEFAEKGKTTLAAPPASVRSGGGLGQFIAEELSGFGYECRTDVGASEFKIDVAVLDPRDNKNFVLAILCDGETQFSVKDRNILQVQSLKRGNWNVMRVNSVNYYSNPKREIKRIKDYLDRLTGAEQKDGAWIEKFSRPYRAVEAQGAEVAAYITGGVNDGEIKARLALLVATEEPISRGFLKTRLLETYGIRKTGARVEARLNALIDECKFKKERVLGTDYYYKTDRAVQIGKFRVESEPILRGETDTTPFEMVSLIKAALSGRVSLYFDELTALAAQALHLPRYSEAFVSYLSDCVSFGEQKGILVRSVSDRISLA</sequence>
<proteinExistence type="predicted"/>